<evidence type="ECO:0000256" key="1">
    <source>
        <dbReference type="SAM" id="MobiDB-lite"/>
    </source>
</evidence>
<protein>
    <submittedName>
        <fullName evidence="2">Uncharacterized protein</fullName>
    </submittedName>
</protein>
<dbReference type="Proteomes" id="UP000034778">
    <property type="component" value="Unassembled WGS sequence"/>
</dbReference>
<proteinExistence type="predicted"/>
<sequence length="69" mass="7627">MGPETITKEDVEEFAKDLASPEPGRVPKKPEPSVEKKPTEKTTVDLNTLKVTPFTSLCLILNQAPQFCI</sequence>
<feature type="region of interest" description="Disordered" evidence="1">
    <location>
        <begin position="1"/>
        <end position="41"/>
    </location>
</feature>
<evidence type="ECO:0000313" key="3">
    <source>
        <dbReference type="Proteomes" id="UP000034778"/>
    </source>
</evidence>
<evidence type="ECO:0000313" key="2">
    <source>
        <dbReference type="EMBL" id="KKP44462.1"/>
    </source>
</evidence>
<name>A0A0G0CM46_9BACT</name>
<dbReference type="EMBL" id="LBOW01000008">
    <property type="protein sequence ID" value="KKP44462.1"/>
    <property type="molecule type" value="Genomic_DNA"/>
</dbReference>
<dbReference type="AlphaFoldDB" id="A0A0G0CM46"/>
<gene>
    <name evidence="2" type="ORF">UR35_C0008G0007</name>
</gene>
<feature type="compositionally biased region" description="Basic and acidic residues" evidence="1">
    <location>
        <begin position="28"/>
        <end position="41"/>
    </location>
</feature>
<organism evidence="2 3">
    <name type="scientific">Candidatus Woesebacteria bacterium GW2011_GWB1_33_22</name>
    <dbReference type="NCBI Taxonomy" id="1618566"/>
    <lineage>
        <taxon>Bacteria</taxon>
        <taxon>Candidatus Woeseibacteriota</taxon>
    </lineage>
</organism>
<feature type="compositionally biased region" description="Basic and acidic residues" evidence="1">
    <location>
        <begin position="1"/>
        <end position="16"/>
    </location>
</feature>
<reference evidence="2 3" key="1">
    <citation type="journal article" date="2015" name="Nature">
        <title>rRNA introns, odd ribosomes, and small enigmatic genomes across a large radiation of phyla.</title>
        <authorList>
            <person name="Brown C.T."/>
            <person name="Hug L.A."/>
            <person name="Thomas B.C."/>
            <person name="Sharon I."/>
            <person name="Castelle C.J."/>
            <person name="Singh A."/>
            <person name="Wilkins M.J."/>
            <person name="Williams K.H."/>
            <person name="Banfield J.F."/>
        </authorList>
    </citation>
    <scope>NUCLEOTIDE SEQUENCE [LARGE SCALE GENOMIC DNA]</scope>
</reference>
<accession>A0A0G0CM46</accession>
<comment type="caution">
    <text evidence="2">The sequence shown here is derived from an EMBL/GenBank/DDBJ whole genome shotgun (WGS) entry which is preliminary data.</text>
</comment>